<gene>
    <name evidence="2" type="ORF">V2H45_01420</name>
</gene>
<proteinExistence type="predicted"/>
<dbReference type="SMART" id="SM00382">
    <property type="entry name" value="AAA"/>
    <property type="match status" value="1"/>
</dbReference>
<dbReference type="PANTHER" id="PTHR43581">
    <property type="entry name" value="ATP/GTP PHOSPHATASE"/>
    <property type="match status" value="1"/>
</dbReference>
<reference evidence="2" key="1">
    <citation type="submission" date="2024-01" db="EMBL/GenBank/DDBJ databases">
        <title>Bank of Algae and Cyanobacteria of the Azores (BACA) strain genomes.</title>
        <authorList>
            <person name="Luz R."/>
            <person name="Cordeiro R."/>
            <person name="Fonseca A."/>
            <person name="Goncalves V."/>
        </authorList>
    </citation>
    <scope>NUCLEOTIDE SEQUENCE</scope>
    <source>
        <strain evidence="2">BACA0141</strain>
    </source>
</reference>
<dbReference type="InterPro" id="IPR027417">
    <property type="entry name" value="P-loop_NTPase"/>
</dbReference>
<evidence type="ECO:0000259" key="1">
    <source>
        <dbReference type="SMART" id="SM00382"/>
    </source>
</evidence>
<dbReference type="SUPFAM" id="SSF52540">
    <property type="entry name" value="P-loop containing nucleoside triphosphate hydrolases"/>
    <property type="match status" value="1"/>
</dbReference>
<sequence length="428" mass="49379">MRIEELHIQNFRGFKDLTLKFPSNLAVLIGINGSGKSSILDCLSILLLQVIRPLYTNSTEIDPVFFSESDISNSCKNTLNTISISFLGEYSRELKKLVYCFSYPVGSSEEASLDKERSDFQATQDFSSFILTKIEKDRAHNIPLVVYYTTDRKVSYSPLKREVDNRNILHRLPQLLAYKDAINKKISFEDFFIWFKQKEDLELEHKADNFGYQDKELDAVRESIISILPDFTDLKVKRSRMEIVLKKQGQELVLNQLSDGEKNLLAMIGDLARRLAIANPSLENPLQGSGIVLIDEIELHLHPQWQRRIIPALTQTFPNLQFIVTTHSPQVLSNVRKENVFILEDFKLVENTPYTYGRDSNSILYELMGVEERIPEIKQELDACFDLIDRDEIEEAKEKLQELSKKLGQNDPEIIRANTLIDFFHRIG</sequence>
<dbReference type="InterPro" id="IPR051396">
    <property type="entry name" value="Bact_Antivir_Def_Nuclease"/>
</dbReference>
<feature type="domain" description="AAA+ ATPase" evidence="1">
    <location>
        <begin position="22"/>
        <end position="347"/>
    </location>
</feature>
<evidence type="ECO:0000313" key="2">
    <source>
        <dbReference type="EMBL" id="MEE3715400.1"/>
    </source>
</evidence>
<keyword evidence="3" id="KW-1185">Reference proteome</keyword>
<dbReference type="PANTHER" id="PTHR43581:SF4">
    <property type="entry name" value="ATP_GTP PHOSPHATASE"/>
    <property type="match status" value="1"/>
</dbReference>
<organism evidence="2 3">
    <name type="scientific">Tumidithrix elongata BACA0141</name>
    <dbReference type="NCBI Taxonomy" id="2716417"/>
    <lineage>
        <taxon>Bacteria</taxon>
        <taxon>Bacillati</taxon>
        <taxon>Cyanobacteriota</taxon>
        <taxon>Cyanophyceae</taxon>
        <taxon>Pseudanabaenales</taxon>
        <taxon>Pseudanabaenaceae</taxon>
        <taxon>Tumidithrix</taxon>
        <taxon>Tumidithrix elongata</taxon>
    </lineage>
</organism>
<dbReference type="GO" id="GO:0005524">
    <property type="term" value="F:ATP binding"/>
    <property type="evidence" value="ECO:0007669"/>
    <property type="project" value="InterPro"/>
</dbReference>
<dbReference type="Pfam" id="PF13304">
    <property type="entry name" value="AAA_21"/>
    <property type="match status" value="1"/>
</dbReference>
<dbReference type="EMBL" id="JAZBJZ010000003">
    <property type="protein sequence ID" value="MEE3715400.1"/>
    <property type="molecule type" value="Genomic_DNA"/>
</dbReference>
<name>A0AAW9PQ25_9CYAN</name>
<evidence type="ECO:0000313" key="3">
    <source>
        <dbReference type="Proteomes" id="UP001333818"/>
    </source>
</evidence>
<protein>
    <submittedName>
        <fullName evidence="2">AAA family ATPase</fullName>
    </submittedName>
</protein>
<dbReference type="InterPro" id="IPR003593">
    <property type="entry name" value="AAA+_ATPase"/>
</dbReference>
<dbReference type="RefSeq" id="WP_330481822.1">
    <property type="nucleotide sequence ID" value="NZ_JAZBJZ010000003.1"/>
</dbReference>
<accession>A0AAW9PQ25</accession>
<dbReference type="GO" id="GO:0016887">
    <property type="term" value="F:ATP hydrolysis activity"/>
    <property type="evidence" value="ECO:0007669"/>
    <property type="project" value="InterPro"/>
</dbReference>
<dbReference type="InterPro" id="IPR003959">
    <property type="entry name" value="ATPase_AAA_core"/>
</dbReference>
<dbReference type="Proteomes" id="UP001333818">
    <property type="component" value="Unassembled WGS sequence"/>
</dbReference>
<comment type="caution">
    <text evidence="2">The sequence shown here is derived from an EMBL/GenBank/DDBJ whole genome shotgun (WGS) entry which is preliminary data.</text>
</comment>
<dbReference type="AlphaFoldDB" id="A0AAW9PQ25"/>
<dbReference type="Gene3D" id="3.40.50.300">
    <property type="entry name" value="P-loop containing nucleotide triphosphate hydrolases"/>
    <property type="match status" value="1"/>
</dbReference>